<dbReference type="InterPro" id="IPR016461">
    <property type="entry name" value="COMT-like"/>
</dbReference>
<comment type="caution">
    <text evidence="5">The sequence shown here is derived from an EMBL/GenBank/DDBJ whole genome shotgun (WGS) entry which is preliminary data.</text>
</comment>
<organism evidence="5 6">
    <name type="scientific">Extremus antarcticus</name>
    <dbReference type="NCBI Taxonomy" id="702011"/>
    <lineage>
        <taxon>Eukaryota</taxon>
        <taxon>Fungi</taxon>
        <taxon>Dikarya</taxon>
        <taxon>Ascomycota</taxon>
        <taxon>Pezizomycotina</taxon>
        <taxon>Dothideomycetes</taxon>
        <taxon>Dothideomycetidae</taxon>
        <taxon>Mycosphaerellales</taxon>
        <taxon>Extremaceae</taxon>
        <taxon>Extremus</taxon>
    </lineage>
</organism>
<keyword evidence="6" id="KW-1185">Reference proteome</keyword>
<dbReference type="Gene3D" id="1.10.10.10">
    <property type="entry name" value="Winged helix-like DNA-binding domain superfamily/Winged helix DNA-binding domain"/>
    <property type="match status" value="1"/>
</dbReference>
<protein>
    <recommendedName>
        <fullName evidence="4">O-methyltransferase C-terminal domain-containing protein</fullName>
    </recommendedName>
</protein>
<evidence type="ECO:0000256" key="2">
    <source>
        <dbReference type="ARBA" id="ARBA00022679"/>
    </source>
</evidence>
<feature type="domain" description="O-methyltransferase C-terminal" evidence="4">
    <location>
        <begin position="246"/>
        <end position="381"/>
    </location>
</feature>
<dbReference type="InterPro" id="IPR036388">
    <property type="entry name" value="WH-like_DNA-bd_sf"/>
</dbReference>
<dbReference type="SUPFAM" id="SSF53335">
    <property type="entry name" value="S-adenosyl-L-methionine-dependent methyltransferases"/>
    <property type="match status" value="1"/>
</dbReference>
<keyword evidence="3" id="KW-0949">S-adenosyl-L-methionine</keyword>
<evidence type="ECO:0000256" key="1">
    <source>
        <dbReference type="ARBA" id="ARBA00022603"/>
    </source>
</evidence>
<proteinExistence type="predicted"/>
<keyword evidence="2" id="KW-0808">Transferase</keyword>
<gene>
    <name evidence="5" type="ORF">LTR09_009265</name>
</gene>
<dbReference type="GO" id="GO:0032259">
    <property type="term" value="P:methylation"/>
    <property type="evidence" value="ECO:0007669"/>
    <property type="project" value="UniProtKB-KW"/>
</dbReference>
<dbReference type="Gene3D" id="3.40.50.150">
    <property type="entry name" value="Vaccinia Virus protein VP39"/>
    <property type="match status" value="1"/>
</dbReference>
<dbReference type="PROSITE" id="PS51683">
    <property type="entry name" value="SAM_OMT_II"/>
    <property type="match status" value="1"/>
</dbReference>
<evidence type="ECO:0000259" key="4">
    <source>
        <dbReference type="Pfam" id="PF00891"/>
    </source>
</evidence>
<dbReference type="InterPro" id="IPR036390">
    <property type="entry name" value="WH_DNA-bd_sf"/>
</dbReference>
<dbReference type="PANTHER" id="PTHR43712">
    <property type="entry name" value="PUTATIVE (AFU_ORTHOLOGUE AFUA_4G14580)-RELATED"/>
    <property type="match status" value="1"/>
</dbReference>
<evidence type="ECO:0000313" key="5">
    <source>
        <dbReference type="EMBL" id="KAK3049346.1"/>
    </source>
</evidence>
<dbReference type="InterPro" id="IPR029063">
    <property type="entry name" value="SAM-dependent_MTases_sf"/>
</dbReference>
<dbReference type="GO" id="GO:0008171">
    <property type="term" value="F:O-methyltransferase activity"/>
    <property type="evidence" value="ECO:0007669"/>
    <property type="project" value="InterPro"/>
</dbReference>
<evidence type="ECO:0000256" key="3">
    <source>
        <dbReference type="ARBA" id="ARBA00022691"/>
    </source>
</evidence>
<keyword evidence="1" id="KW-0489">Methyltransferase</keyword>
<dbReference type="Pfam" id="PF00891">
    <property type="entry name" value="Methyltransf_2"/>
    <property type="match status" value="1"/>
</dbReference>
<dbReference type="EMBL" id="JAWDJX010000040">
    <property type="protein sequence ID" value="KAK3049346.1"/>
    <property type="molecule type" value="Genomic_DNA"/>
</dbReference>
<dbReference type="InterPro" id="IPR001077">
    <property type="entry name" value="COMT_C"/>
</dbReference>
<evidence type="ECO:0000313" key="6">
    <source>
        <dbReference type="Proteomes" id="UP001271007"/>
    </source>
</evidence>
<dbReference type="PANTHER" id="PTHR43712:SF16">
    <property type="entry name" value="O-METHYLTRANSFERASE ELCB"/>
    <property type="match status" value="1"/>
</dbReference>
<sequence length="409" mass="44548">MASTSRIPELSATIAANTAVLDDYLKTYNAPQPSFDVNGHASLIYPPDIDAAKEAIEEATQELNELVQSPRALLMGSANIFAARAFIFKFDIGELVQADGSISYEDLATSTGVNQGALEALLRLAIAHRIFAEPIAGRVAHSAASNFLREPSIATAGKAFADDYFPTSATIARALFEHPQANEPTQAAAAVLNCAGGKKSLYEILADHPQRAKVIRDTISLWKQLPGFSWNHLVIGFDWVVSPSAASFAVGAKFSHLRWIVQDLASGLAGHPPVPDEADIDFMEHDFFQPQPKATQGAAIFFMRWILHTWSDVHCYGILQALIPSLTRGSTVLVMEQLMPVHGSVSIIRERGIRDRDVGQLGLYNGRGRDLEQWKRLFAEANGKGRFRFAGVSQPEGSVLAVLEVVWEG</sequence>
<dbReference type="AlphaFoldDB" id="A0AAJ0DFV5"/>
<dbReference type="Proteomes" id="UP001271007">
    <property type="component" value="Unassembled WGS sequence"/>
</dbReference>
<reference evidence="5" key="1">
    <citation type="submission" date="2023-04" db="EMBL/GenBank/DDBJ databases">
        <title>Black Yeasts Isolated from many extreme environments.</title>
        <authorList>
            <person name="Coleine C."/>
            <person name="Stajich J.E."/>
            <person name="Selbmann L."/>
        </authorList>
    </citation>
    <scope>NUCLEOTIDE SEQUENCE</scope>
    <source>
        <strain evidence="5">CCFEE 5312</strain>
    </source>
</reference>
<dbReference type="SUPFAM" id="SSF46785">
    <property type="entry name" value="Winged helix' DNA-binding domain"/>
    <property type="match status" value="1"/>
</dbReference>
<name>A0AAJ0DFV5_9PEZI</name>
<accession>A0AAJ0DFV5</accession>